<dbReference type="InterPro" id="IPR012337">
    <property type="entry name" value="RNaseH-like_sf"/>
</dbReference>
<dbReference type="EMBL" id="CAJVPY010000571">
    <property type="protein sequence ID" value="CAG8480810.1"/>
    <property type="molecule type" value="Genomic_DNA"/>
</dbReference>
<protein>
    <submittedName>
        <fullName evidence="2">25626_t:CDS:1</fullName>
    </submittedName>
</protein>
<name>A0A9N8WF79_9GLOM</name>
<dbReference type="Pfam" id="PF04937">
    <property type="entry name" value="DUF659"/>
    <property type="match status" value="1"/>
</dbReference>
<reference evidence="2" key="1">
    <citation type="submission" date="2021-06" db="EMBL/GenBank/DDBJ databases">
        <authorList>
            <person name="Kallberg Y."/>
            <person name="Tangrot J."/>
            <person name="Rosling A."/>
        </authorList>
    </citation>
    <scope>NUCLEOTIDE SEQUENCE</scope>
    <source>
        <strain evidence="2">MA453B</strain>
    </source>
</reference>
<evidence type="ECO:0000259" key="1">
    <source>
        <dbReference type="Pfam" id="PF04937"/>
    </source>
</evidence>
<dbReference type="SUPFAM" id="SSF53098">
    <property type="entry name" value="Ribonuclease H-like"/>
    <property type="match status" value="1"/>
</dbReference>
<dbReference type="OrthoDB" id="2412736at2759"/>
<dbReference type="AlphaFoldDB" id="A0A9N8WF79"/>
<proteinExistence type="predicted"/>
<dbReference type="Proteomes" id="UP000789405">
    <property type="component" value="Unassembled WGS sequence"/>
</dbReference>
<accession>A0A9N8WF79</accession>
<feature type="domain" description="DUF659" evidence="1">
    <location>
        <begin position="9"/>
        <end position="92"/>
    </location>
</feature>
<evidence type="ECO:0000313" key="3">
    <source>
        <dbReference type="Proteomes" id="UP000789405"/>
    </source>
</evidence>
<sequence>MEAVNITLKIEKELSKAENLTLYVDKVLEKVRPEKFVAVVSDAESAMMAAKRQVAAKFSHILPIRCIVHYIQLIANSICRLPHTCKVLSNCQFIISFFRNSYTAGTALREKIVSSFTVSGNLKSTAKTQWSTAWDSCESVLHNEANIRSILENEAQVFDRSIAVKNLITNRQFWIDAEQLWNILGPVKWAVKDVEF</sequence>
<dbReference type="InterPro" id="IPR007021">
    <property type="entry name" value="DUF659"/>
</dbReference>
<evidence type="ECO:0000313" key="2">
    <source>
        <dbReference type="EMBL" id="CAG8480810.1"/>
    </source>
</evidence>
<organism evidence="2 3">
    <name type="scientific">Dentiscutata erythropus</name>
    <dbReference type="NCBI Taxonomy" id="1348616"/>
    <lineage>
        <taxon>Eukaryota</taxon>
        <taxon>Fungi</taxon>
        <taxon>Fungi incertae sedis</taxon>
        <taxon>Mucoromycota</taxon>
        <taxon>Glomeromycotina</taxon>
        <taxon>Glomeromycetes</taxon>
        <taxon>Diversisporales</taxon>
        <taxon>Gigasporaceae</taxon>
        <taxon>Dentiscutata</taxon>
    </lineage>
</organism>
<keyword evidence="3" id="KW-1185">Reference proteome</keyword>
<comment type="caution">
    <text evidence="2">The sequence shown here is derived from an EMBL/GenBank/DDBJ whole genome shotgun (WGS) entry which is preliminary data.</text>
</comment>
<gene>
    <name evidence="2" type="ORF">DERYTH_LOCUS1915</name>
</gene>